<comment type="catalytic activity">
    <reaction evidence="17">
        <text>a 5'-end triphospho-adenylyl-adenylyl-cytidylyl-adenosine in mRNA + GDP + H(+) = a 5'-end (5'-triphosphoguanosine)-adenylyl-adenylyl-cytidylyl-adenosine in mRNA + diphosphate</text>
        <dbReference type="Rhea" id="RHEA:65436"/>
        <dbReference type="Rhea" id="RHEA-COMP:16797"/>
        <dbReference type="Rhea" id="RHEA-COMP:16799"/>
        <dbReference type="ChEBI" id="CHEBI:15378"/>
        <dbReference type="ChEBI" id="CHEBI:33019"/>
        <dbReference type="ChEBI" id="CHEBI:58189"/>
        <dbReference type="ChEBI" id="CHEBI:156484"/>
        <dbReference type="ChEBI" id="CHEBI:156503"/>
        <dbReference type="EC" id="2.7.7.88"/>
    </reaction>
</comment>
<evidence type="ECO:0000256" key="18">
    <source>
        <dbReference type="ARBA" id="ARBA00024499"/>
    </source>
</evidence>
<evidence type="ECO:0000256" key="19">
    <source>
        <dbReference type="ARBA" id="ARBA00026099"/>
    </source>
</evidence>
<comment type="catalytic activity">
    <reaction evidence="18">
        <text>a 5'-end (5'-triphosphoguanosine)-(2'-O-methyladenylyl)-adenylyl-cytidylyl-adenosine in mRNA + S-adenosyl-L-methionine = a 5'-end (N(7)-methyl 5'-triphosphoguanosine)-(2'-O-methyladenylyl)-adenylyl-cytidylyl-adenosine in mRNA + S-adenosyl-L-homocysteine</text>
        <dbReference type="Rhea" id="RHEA:65440"/>
        <dbReference type="Rhea" id="RHEA-COMP:16798"/>
        <dbReference type="Rhea" id="RHEA-COMP:16801"/>
        <dbReference type="ChEBI" id="CHEBI:57856"/>
        <dbReference type="ChEBI" id="CHEBI:59789"/>
        <dbReference type="ChEBI" id="CHEBI:156482"/>
        <dbReference type="ChEBI" id="CHEBI:156483"/>
    </reaction>
</comment>
<evidence type="ECO:0000256" key="25">
    <source>
        <dbReference type="SAM" id="MobiDB-lite"/>
    </source>
</evidence>
<evidence type="ECO:0000256" key="11">
    <source>
        <dbReference type="ARBA" id="ARBA00022801"/>
    </source>
</evidence>
<dbReference type="InterPro" id="IPR025786">
    <property type="entry name" value="Mononega_L_MeTrfase"/>
</dbReference>
<proteinExistence type="predicted"/>
<dbReference type="GO" id="GO:0044423">
    <property type="term" value="C:virion component"/>
    <property type="evidence" value="ECO:0007669"/>
    <property type="project" value="UniProtKB-KW"/>
</dbReference>
<dbReference type="EMBL" id="KX884410">
    <property type="protein sequence ID" value="APG78659.1"/>
    <property type="molecule type" value="Genomic_RNA"/>
</dbReference>
<keyword evidence="4 28" id="KW-0696">RNA-directed RNA polymerase</keyword>
<keyword evidence="10" id="KW-0547">Nucleotide-binding</keyword>
<evidence type="ECO:0000256" key="8">
    <source>
        <dbReference type="ARBA" id="ARBA00022691"/>
    </source>
</evidence>
<sequence>MATRTKDVRQLLKEASTGFRRPDSFRHEQHRVGETWLDTSEKAWRVQSARSFPRHLDSALTVHKLNFFRANPSQMKLHYPFVDPDCLQPISNGQCAGISIFPWLERHLLGSGRALSTQSAQLLNETAVLAAESVKLQATALYEFSEEFTLHDLHQRASALVRDQRVQSAARGKMFVCELHAILQELGLHPAHAYLIQGIPSVTFHADLVVLHSFPSGPLGITFDMFLNVLDKIESQFHFEMYTQLAGSSPVFASTPYSAMQREIYDALDAIAEELGSAAAKVMKSLEPLVVGYVLRGQDPASNDTKFLESLFNDLEEEDLAVYNACIEIHRILTSHGTIRSREEISMIMDTYGQEKLHFYPQIEEEKGSVKMYSYGSSTRPHDTGASCDLGGIFTRELVQAYYHKEGVLPDIYDDATLPDSLRAIWKSGILPSAPRCAEIPASSWNKIRFLENKKFDYHPDILDLIEDKACAPRRSRLWEVYAGPVRACMGQKTEEKPDHRRLIEWVFAQPEIDIEAMFTRANEHGHLDPEDTLILLKEKERENKTGARMFSILHPHTRLMASVLEKNIAENIYPYFPQQTMTRGGAELEQLVDSFALKAKERRDHWVYFNLDLEQWNYTFRSVILTDFLQKLDQFQGVRNHRWSMRFFSEAQFMSADGFCAPGLFDQWQAWRDYPGGNQGICQKMWTLATVLLIKETMQQLGWDHELMGSGDNQVLAVRFNRTEDLRDNVLQVKVKLQETFSRFGLLVKLEESWHSDKLLAYQRQYHWEGDPLALGLKSCARFAAGASEGGSSLAEHTSTAMGAGLTVAGRLQDPVMGPLLGLAEWYYGVLVNPVWRKDFPTDKLSRVTLSLLPSDLTGLPVLQLHGFMYAGHKDAMCESLALLRVIYDRYPAYRTSIVQGIGFPTTWPSQGSLLGLIQNPASPNLRAPPRAEAIMKRAVSAHLTQDAEIKNKRVKEALIGLKADVKEALIQELVKMRPLDLRIARALYDASPVGLVEGLAAKFLGMRSLRSIIHRKKSTVIQTLQSEGLGVDTPASEGEFPTDYERLLRSADGNQLRHLSRKFRARVVTPPSFFRAVTGPHHTAYVKWCRQKGWHPDCTLSLRVYWVAASYRVIDYNIDGPYSPAPSEQTQIHDSMEAIDDGRTIVISPAHSLPRSSILLETRRGPFALYIGSSTREPVPGLPGVSVLGQDTGSAVRTLVKLLSWLQSNQSSQEVRTFTKDLLGKRVTGLDEVADFFERRPAGGCRAHRMTLPGESAGAFGSTRTMISTWIKLSTDKASLVQRGEEDRMVFFQQIFHHIYAALRYHRPTVSQKTAKLTLNHCSYLVDESSITGQAMQVPRSLNLPPELAVPAAQQAAVLQSLEEQRSVRALNLFHAPREEEGLAASLAYLAARHAVRYTSGHNKEGTSLQGVAGPQSLLNVTLVRRTTAGVLLAATAMALSYHGVFEDSCRPDRLRRLLEALLVPRHVAVDVEVLRPLLQAAAVAGMSASLSKLAHLPPSVTKGGASGGRLRALLTAMCAVIKQVQAEKMTAALLICTRSKSPHTQRIHRFMRAWSSSYRRQTTARDPEKGFELLLQKGGDFPPVRVLIADDVNTVIEDSRAQHDPERPLPPEPALRPPPPLMAGTGNIRPPSPWVAVGSTVQEEPMPVNALPREQADPPPDPGLMPARAFQLLRWASASSGARVKLCEMLPFYQLEGEAPHLFVTLAEGTGSMASTLLHRFPNSTLIFNTLMCPEDQSGGPTLDHVPSDLVCSCELLSRVPNLPANDRDHGDLTVRAVWDRLDLAIHSQKKKITLLTWDMEASGLEYLAAVELLAEYLVTWAPHAVLIKGFVGDWESLWVRLLDSKLCQAGEWAFIKPLSSNLFSNEIYLLGRRLTAPPRGARPAVLVDPLAALLASARALPPTQQKNRLAHALTWTRTQIPCVYTPAIPPTDPHPALHRLTDVEAILGAALNLVEVLHQSYHPIERCVPRGLQHMVGSRALGAGVITQDLLLLCYGALLLHQANLDRPLVLDAHGSRVTQTRFVIESMISGEVWCLEKQRQLHEHTARSRAKGQRLHPPSGTTETRSEDPAASQTVDQLWRIVGAGLQLPAPNSSEVTQSLLGLLIHRLNALPPEWTIQQVRRLIAPWVPLTFRCLGVLQPNLTPSLLDHPEGLRAAIGVARDLVTKKTPRYRWEVIQPLRIRAGIIQQDWPGDPRADGDWRASVVTGLGCSVMSGVLERSSLVIITDWMPAPARWVPRDSDDWLSCTVSDNSIRTKIWYSTTR</sequence>
<evidence type="ECO:0000256" key="2">
    <source>
        <dbReference type="ARBA" id="ARBA00012494"/>
    </source>
</evidence>
<evidence type="ECO:0000256" key="15">
    <source>
        <dbReference type="ARBA" id="ARBA00023042"/>
    </source>
</evidence>
<evidence type="ECO:0000256" key="1">
    <source>
        <dbReference type="ARBA" id="ARBA00004328"/>
    </source>
</evidence>
<dbReference type="Pfam" id="PF00946">
    <property type="entry name" value="Mononeg_RNA_pol"/>
    <property type="match status" value="1"/>
</dbReference>
<feature type="domain" description="RdRp catalytic" evidence="26">
    <location>
        <begin position="606"/>
        <end position="771"/>
    </location>
</feature>
<dbReference type="KEGG" id="vg:30745429"/>
<dbReference type="GO" id="GO:0016787">
    <property type="term" value="F:hydrolase activity"/>
    <property type="evidence" value="ECO:0007669"/>
    <property type="project" value="UniProtKB-KW"/>
</dbReference>
<evidence type="ECO:0000256" key="22">
    <source>
        <dbReference type="ARBA" id="ARBA00047332"/>
    </source>
</evidence>
<evidence type="ECO:0000313" key="28">
    <source>
        <dbReference type="EMBL" id="APG78659.1"/>
    </source>
</evidence>
<dbReference type="GO" id="GO:0005524">
    <property type="term" value="F:ATP binding"/>
    <property type="evidence" value="ECO:0007669"/>
    <property type="project" value="UniProtKB-KW"/>
</dbReference>
<dbReference type="InterPro" id="IPR026890">
    <property type="entry name" value="Mononeg_mRNAcap"/>
</dbReference>
<protein>
    <recommendedName>
        <fullName evidence="21">Replicase</fullName>
        <ecNumber evidence="19">2.1.1.375</ecNumber>
        <ecNumber evidence="2">2.7.7.48</ecNumber>
        <ecNumber evidence="3">2.7.7.88</ecNumber>
    </recommendedName>
    <alternativeName>
        <fullName evidence="20">Transcriptase</fullName>
    </alternativeName>
</protein>
<dbReference type="PROSITE" id="PS51590">
    <property type="entry name" value="SAM_MT_MNV_L"/>
    <property type="match status" value="1"/>
</dbReference>
<name>A0A1L3KMV2_9MONO</name>
<keyword evidence="6" id="KW-0507">mRNA processing</keyword>
<evidence type="ECO:0000256" key="16">
    <source>
        <dbReference type="ARBA" id="ARBA00023268"/>
    </source>
</evidence>
<evidence type="ECO:0000256" key="4">
    <source>
        <dbReference type="ARBA" id="ARBA00022484"/>
    </source>
</evidence>
<dbReference type="GO" id="GO:0003968">
    <property type="term" value="F:RNA-directed RNA polymerase activity"/>
    <property type="evidence" value="ECO:0007669"/>
    <property type="project" value="UniProtKB-KW"/>
</dbReference>
<dbReference type="EC" id="2.7.7.48" evidence="2"/>
<dbReference type="RefSeq" id="YP_009333185.1">
    <property type="nucleotide sequence ID" value="NC_032430.1"/>
</dbReference>
<dbReference type="PROSITE" id="PS50526">
    <property type="entry name" value="RDRP_SSRNA_NEG_NONSEG"/>
    <property type="match status" value="1"/>
</dbReference>
<keyword evidence="12" id="KW-0067">ATP-binding</keyword>
<dbReference type="GO" id="GO:0004482">
    <property type="term" value="F:mRNA 5'-cap (guanine-N7-)-methyltransferase activity"/>
    <property type="evidence" value="ECO:0007669"/>
    <property type="project" value="InterPro"/>
</dbReference>
<dbReference type="Pfam" id="PF14314">
    <property type="entry name" value="Methyltrans_Mon_2nd"/>
    <property type="match status" value="1"/>
</dbReference>
<evidence type="ECO:0000256" key="12">
    <source>
        <dbReference type="ARBA" id="ARBA00022840"/>
    </source>
</evidence>
<evidence type="ECO:0000256" key="17">
    <source>
        <dbReference type="ARBA" id="ARBA00024494"/>
    </source>
</evidence>
<comment type="catalytic activity">
    <reaction evidence="22">
        <text>a 5'-end (5'-triphosphoguanosine)-adenylyl-adenylyl-cytidylyl-adenosine in mRNA + S-adenosyl-L-methionine = a 5'-end (5'-triphosphoguanosine)-(2'-O-methyladenylyl)-adenylyl-cytidylyl-adenosine in mRNA + S-adenosyl-L-homocysteine + H(+)</text>
        <dbReference type="Rhea" id="RHEA:65380"/>
        <dbReference type="Rhea" id="RHEA-COMP:16797"/>
        <dbReference type="Rhea" id="RHEA-COMP:16801"/>
        <dbReference type="ChEBI" id="CHEBI:15378"/>
        <dbReference type="ChEBI" id="CHEBI:57856"/>
        <dbReference type="ChEBI" id="CHEBI:59789"/>
        <dbReference type="ChEBI" id="CHEBI:156482"/>
        <dbReference type="ChEBI" id="CHEBI:156484"/>
    </reaction>
</comment>
<evidence type="ECO:0000256" key="23">
    <source>
        <dbReference type="ARBA" id="ARBA00047370"/>
    </source>
</evidence>
<dbReference type="EC" id="2.7.7.88" evidence="3"/>
<feature type="region of interest" description="Disordered" evidence="25">
    <location>
        <begin position="2049"/>
        <end position="2076"/>
    </location>
</feature>
<dbReference type="Proteomes" id="UP000202169">
    <property type="component" value="Segment"/>
</dbReference>
<evidence type="ECO:0000259" key="26">
    <source>
        <dbReference type="PROSITE" id="PS50526"/>
    </source>
</evidence>
<evidence type="ECO:0000259" key="27">
    <source>
        <dbReference type="PROSITE" id="PS51590"/>
    </source>
</evidence>
<keyword evidence="29" id="KW-1185">Reference proteome</keyword>
<keyword evidence="9" id="KW-0548">Nucleotidyltransferase</keyword>
<evidence type="ECO:0000256" key="10">
    <source>
        <dbReference type="ARBA" id="ARBA00022741"/>
    </source>
</evidence>
<organism evidence="28">
    <name type="scientific">Beihai barnacle virus 8</name>
    <dbReference type="NCBI Taxonomy" id="1922366"/>
    <lineage>
        <taxon>Viruses</taxon>
        <taxon>Riboviria</taxon>
        <taxon>Orthornavirae</taxon>
        <taxon>Negarnaviricota</taxon>
        <taxon>Haploviricotina</taxon>
        <taxon>Monjiviricetes</taxon>
        <taxon>Mononegavirales</taxon>
        <taxon>Artoviridae</taxon>
        <taxon>Hexartovirus</taxon>
        <taxon>Hexartovirus cirripedis</taxon>
    </lineage>
</organism>
<evidence type="ECO:0000256" key="13">
    <source>
        <dbReference type="ARBA" id="ARBA00022844"/>
    </source>
</evidence>
<dbReference type="GeneID" id="30745429"/>
<dbReference type="InterPro" id="IPR039530">
    <property type="entry name" value="L_methyltransferase_rhabdo"/>
</dbReference>
<evidence type="ECO:0000256" key="9">
    <source>
        <dbReference type="ARBA" id="ARBA00022695"/>
    </source>
</evidence>
<evidence type="ECO:0000256" key="14">
    <source>
        <dbReference type="ARBA" id="ARBA00022953"/>
    </source>
</evidence>
<comment type="subcellular location">
    <subcellularLocation>
        <location evidence="1">Virion</location>
    </subcellularLocation>
</comment>
<evidence type="ECO:0000256" key="6">
    <source>
        <dbReference type="ARBA" id="ARBA00022664"/>
    </source>
</evidence>
<evidence type="ECO:0000313" key="29">
    <source>
        <dbReference type="Proteomes" id="UP000202169"/>
    </source>
</evidence>
<comment type="catalytic activity">
    <reaction evidence="23">
        <text>a 5'-end (5'-triphosphoguanosine)-adenylyl-adenylyl-cytidylyl-adenosine in mRNA + 2 S-adenosyl-L-methionine = a 5'-end (N(7)-methyl 5'-triphosphoguanosine)-(2'-O-methyladenylyl)-adenylyl-cytidylyl-adenosine in mRNA + 2 S-adenosyl-L-homocysteine + H(+)</text>
        <dbReference type="Rhea" id="RHEA:65376"/>
        <dbReference type="Rhea" id="RHEA-COMP:16797"/>
        <dbReference type="Rhea" id="RHEA-COMP:16798"/>
        <dbReference type="ChEBI" id="CHEBI:15378"/>
        <dbReference type="ChEBI" id="CHEBI:57856"/>
        <dbReference type="ChEBI" id="CHEBI:59789"/>
        <dbReference type="ChEBI" id="CHEBI:156483"/>
        <dbReference type="ChEBI" id="CHEBI:156484"/>
        <dbReference type="EC" id="2.1.1.375"/>
    </reaction>
</comment>
<feature type="compositionally biased region" description="Pro residues" evidence="25">
    <location>
        <begin position="1613"/>
        <end position="1624"/>
    </location>
</feature>
<keyword evidence="14" id="KW-0693">Viral RNA replication</keyword>
<keyword evidence="11" id="KW-0378">Hydrolase</keyword>
<dbReference type="InterPro" id="IPR014023">
    <property type="entry name" value="Mononeg_RNA_pol_cat"/>
</dbReference>
<dbReference type="Pfam" id="PF14318">
    <property type="entry name" value="Mononeg_mRNAcap"/>
    <property type="match status" value="1"/>
</dbReference>
<evidence type="ECO:0000256" key="3">
    <source>
        <dbReference type="ARBA" id="ARBA00012582"/>
    </source>
</evidence>
<accession>A0A1L3KMV2</accession>
<evidence type="ECO:0000256" key="5">
    <source>
        <dbReference type="ARBA" id="ARBA00022603"/>
    </source>
</evidence>
<comment type="catalytic activity">
    <reaction evidence="24">
        <text>GTP + H2O = GDP + phosphate + H(+)</text>
        <dbReference type="Rhea" id="RHEA:19669"/>
        <dbReference type="ChEBI" id="CHEBI:15377"/>
        <dbReference type="ChEBI" id="CHEBI:15378"/>
        <dbReference type="ChEBI" id="CHEBI:37565"/>
        <dbReference type="ChEBI" id="CHEBI:43474"/>
        <dbReference type="ChEBI" id="CHEBI:58189"/>
    </reaction>
</comment>
<feature type="region of interest" description="Disordered" evidence="25">
    <location>
        <begin position="1602"/>
        <end position="1632"/>
    </location>
</feature>
<evidence type="ECO:0000256" key="20">
    <source>
        <dbReference type="ARBA" id="ARBA00030436"/>
    </source>
</evidence>
<keyword evidence="15" id="KW-0506">mRNA capping</keyword>
<keyword evidence="5" id="KW-0489">Methyltransferase</keyword>
<keyword evidence="16" id="KW-0511">Multifunctional enzyme</keyword>
<dbReference type="EC" id="2.1.1.375" evidence="19"/>
<feature type="domain" description="Mononegavirus-type SAM-dependent 2'-O-MTase" evidence="27">
    <location>
        <begin position="1677"/>
        <end position="1874"/>
    </location>
</feature>
<evidence type="ECO:0000256" key="24">
    <source>
        <dbReference type="ARBA" id="ARBA00048548"/>
    </source>
</evidence>
<feature type="compositionally biased region" description="Basic and acidic residues" evidence="25">
    <location>
        <begin position="1602"/>
        <end position="1612"/>
    </location>
</feature>
<keyword evidence="13" id="KW-0946">Virion</keyword>
<keyword evidence="7" id="KW-0808">Transferase</keyword>
<evidence type="ECO:0000256" key="7">
    <source>
        <dbReference type="ARBA" id="ARBA00022679"/>
    </source>
</evidence>
<keyword evidence="8" id="KW-0949">S-adenosyl-L-methionine</keyword>
<evidence type="ECO:0000256" key="21">
    <source>
        <dbReference type="ARBA" id="ARBA00031012"/>
    </source>
</evidence>
<reference evidence="28" key="1">
    <citation type="journal article" date="2016" name="Nature">
        <title>Redefining the invertebrate RNA virosphere.</title>
        <authorList>
            <person name="Shi M."/>
            <person name="Lin X.D."/>
            <person name="Tian J.H."/>
            <person name="Chen L.J."/>
            <person name="Chen X."/>
            <person name="Li C.X."/>
            <person name="Qin X.C."/>
            <person name="Li J."/>
            <person name="Cao J.P."/>
            <person name="Eden J.S."/>
            <person name="Buchmann J."/>
            <person name="Wang W."/>
            <person name="Xu J."/>
            <person name="Holmes E.C."/>
            <person name="Zhang Y.Z."/>
        </authorList>
    </citation>
    <scope>NUCLEOTIDE SEQUENCE [LARGE SCALE GENOMIC DNA]</scope>
    <source>
        <strain evidence="28">BHTH14652</strain>
    </source>
</reference>